<protein>
    <recommendedName>
        <fullName evidence="7">Na(+)/H(+) antiporter NhaA</fullName>
    </recommendedName>
    <alternativeName>
        <fullName evidence="7">Sodium/proton antiporter NhaA</fullName>
    </alternativeName>
</protein>
<dbReference type="HOGENOM" id="CLU_015803_1_2_7"/>
<comment type="function">
    <text evidence="7">Na(+)/H(+) antiporter that extrudes sodium in exchange for external protons.</text>
</comment>
<dbReference type="AlphaFoldDB" id="A0A060Q0D0"/>
<feature type="transmembrane region" description="Helical" evidence="7">
    <location>
        <begin position="147"/>
        <end position="164"/>
    </location>
</feature>
<dbReference type="InterPro" id="IPR004670">
    <property type="entry name" value="NhaA"/>
</dbReference>
<keyword evidence="7" id="KW-0406">Ion transport</keyword>
<comment type="similarity">
    <text evidence="7">Belongs to the NhaA Na(+)/H(+) (TC 2.A.33) antiporter family.</text>
</comment>
<keyword evidence="7" id="KW-0050">Antiport</keyword>
<keyword evidence="3" id="KW-0997">Cell inner membrane</keyword>
<evidence type="ECO:0000256" key="2">
    <source>
        <dbReference type="ARBA" id="ARBA00022475"/>
    </source>
</evidence>
<evidence type="ECO:0000256" key="6">
    <source>
        <dbReference type="ARBA" id="ARBA00023136"/>
    </source>
</evidence>
<dbReference type="GO" id="GO:0015385">
    <property type="term" value="F:sodium:proton antiporter activity"/>
    <property type="evidence" value="ECO:0007669"/>
    <property type="project" value="UniProtKB-UniRule"/>
</dbReference>
<evidence type="ECO:0000256" key="5">
    <source>
        <dbReference type="ARBA" id="ARBA00022989"/>
    </source>
</evidence>
<dbReference type="Gene3D" id="1.20.1530.10">
    <property type="entry name" value="Na+/H+ antiporter like domain"/>
    <property type="match status" value="1"/>
</dbReference>
<evidence type="ECO:0000313" key="9">
    <source>
        <dbReference type="Proteomes" id="UP000031662"/>
    </source>
</evidence>
<feature type="transmembrane region" description="Helical" evidence="7">
    <location>
        <begin position="34"/>
        <end position="54"/>
    </location>
</feature>
<feature type="transmembrane region" description="Helical" evidence="7">
    <location>
        <begin position="346"/>
        <end position="369"/>
    </location>
</feature>
<dbReference type="EMBL" id="AP014523">
    <property type="protein sequence ID" value="BAO97582.1"/>
    <property type="molecule type" value="Genomic_DNA"/>
</dbReference>
<feature type="transmembrane region" description="Helical" evidence="7">
    <location>
        <begin position="200"/>
        <end position="216"/>
    </location>
</feature>
<feature type="transmembrane region" description="Helical" evidence="7">
    <location>
        <begin position="173"/>
        <end position="194"/>
    </location>
</feature>
<accession>A0A060Q0D0</accession>
<keyword evidence="5 7" id="KW-1133">Transmembrane helix</keyword>
<dbReference type="GO" id="GO:0005886">
    <property type="term" value="C:plasma membrane"/>
    <property type="evidence" value="ECO:0007669"/>
    <property type="project" value="UniProtKB-SubCell"/>
</dbReference>
<comment type="subcellular location">
    <subcellularLocation>
        <location evidence="1">Cell inner membrane</location>
        <topology evidence="1">Multi-pass membrane protein</topology>
    </subcellularLocation>
    <subcellularLocation>
        <location evidence="7">Cell membrane</location>
        <topology evidence="7">Multi-pass membrane protein</topology>
    </subcellularLocation>
</comment>
<dbReference type="PANTHER" id="PTHR30341">
    <property type="entry name" value="SODIUM ION/PROTON ANTIPORTER NHAA-RELATED"/>
    <property type="match status" value="1"/>
</dbReference>
<feature type="transmembrane region" description="Helical" evidence="7">
    <location>
        <begin position="421"/>
        <end position="440"/>
    </location>
</feature>
<feature type="transmembrane region" description="Helical" evidence="7">
    <location>
        <begin position="74"/>
        <end position="95"/>
    </location>
</feature>
<proteinExistence type="inferred from homology"/>
<keyword evidence="7" id="KW-0915">Sodium</keyword>
<dbReference type="NCBIfam" id="NF011428">
    <property type="entry name" value="PRK14856.1"/>
    <property type="match status" value="1"/>
</dbReference>
<gene>
    <name evidence="7" type="primary">nhaA</name>
    <name evidence="8" type="ORF">NY40_0563</name>
</gene>
<comment type="catalytic activity">
    <reaction evidence="7">
        <text>Na(+)(in) + 2 H(+)(out) = Na(+)(out) + 2 H(+)(in)</text>
        <dbReference type="Rhea" id="RHEA:29251"/>
        <dbReference type="ChEBI" id="CHEBI:15378"/>
        <dbReference type="ChEBI" id="CHEBI:29101"/>
    </reaction>
</comment>
<feature type="transmembrane region" description="Helical" evidence="7">
    <location>
        <begin position="228"/>
        <end position="256"/>
    </location>
</feature>
<evidence type="ECO:0000256" key="1">
    <source>
        <dbReference type="ARBA" id="ARBA00004429"/>
    </source>
</evidence>
<name>A0A060Q0D0_HELPX</name>
<dbReference type="Proteomes" id="UP000031662">
    <property type="component" value="Chromosome"/>
</dbReference>
<dbReference type="HAMAP" id="MF_01844">
    <property type="entry name" value="NhaA"/>
    <property type="match status" value="1"/>
</dbReference>
<keyword evidence="6 7" id="KW-0472">Membrane</keyword>
<evidence type="ECO:0000256" key="3">
    <source>
        <dbReference type="ARBA" id="ARBA00022519"/>
    </source>
</evidence>
<keyword evidence="4 7" id="KW-0812">Transmembrane</keyword>
<dbReference type="PANTHER" id="PTHR30341:SF0">
    <property type="entry name" value="NA(+)_H(+) ANTIPORTER NHAA"/>
    <property type="match status" value="1"/>
</dbReference>
<evidence type="ECO:0000256" key="7">
    <source>
        <dbReference type="HAMAP-Rule" id="MF_01844"/>
    </source>
</evidence>
<dbReference type="GO" id="GO:0006885">
    <property type="term" value="P:regulation of pH"/>
    <property type="evidence" value="ECO:0007669"/>
    <property type="project" value="UniProtKB-UniRule"/>
</dbReference>
<dbReference type="Pfam" id="PF06965">
    <property type="entry name" value="Na_H_antiport_1"/>
    <property type="match status" value="1"/>
</dbReference>
<feature type="transmembrane region" description="Helical" evidence="7">
    <location>
        <begin position="381"/>
        <end position="409"/>
    </location>
</feature>
<organism evidence="8 9">
    <name type="scientific">Helicobacter pylori NY40</name>
    <dbReference type="NCBI Taxonomy" id="1426844"/>
    <lineage>
        <taxon>Bacteria</taxon>
        <taxon>Pseudomonadati</taxon>
        <taxon>Campylobacterota</taxon>
        <taxon>Epsilonproteobacteria</taxon>
        <taxon>Campylobacterales</taxon>
        <taxon>Helicobacteraceae</taxon>
        <taxon>Helicobacter</taxon>
    </lineage>
</organism>
<reference evidence="8 9" key="1">
    <citation type="submission" date="2013-11" db="EMBL/GenBank/DDBJ databases">
        <title>Estimation of Helicobacter pylori bacteriophage ecology using H. pylori isolates.</title>
        <authorList>
            <person name="Uchiyama J."/>
            <person name="Takemura-Uchiyama I."/>
            <person name="Ujihara T."/>
            <person name="Matsuzaki S."/>
        </authorList>
    </citation>
    <scope>NUCLEOTIDE SEQUENCE [LARGE SCALE GENOMIC DNA]</scope>
    <source>
        <strain evidence="8 9">NY40</strain>
    </source>
</reference>
<feature type="transmembrane region" description="Helical" evidence="7">
    <location>
        <begin position="116"/>
        <end position="135"/>
    </location>
</feature>
<evidence type="ECO:0000313" key="8">
    <source>
        <dbReference type="EMBL" id="BAO97582.1"/>
    </source>
</evidence>
<keyword evidence="7" id="KW-0739">Sodium transport</keyword>
<dbReference type="InterPro" id="IPR023171">
    <property type="entry name" value="Na/H_antiporter_dom_sf"/>
</dbReference>
<keyword evidence="7" id="KW-0813">Transport</keyword>
<evidence type="ECO:0000256" key="4">
    <source>
        <dbReference type="ARBA" id="ARBA00022692"/>
    </source>
</evidence>
<keyword evidence="2 7" id="KW-1003">Cell membrane</keyword>
<sequence>MGLKIKILRLSMNVKRTENALSVTLKNFIKSESFGGIFLFLNAVLAMVVANSFLKESYFALWHTPFGFQVGDFFIGFSLHNWIDDVLMALFFLMIGLEIKRELLFGELSSFKKASFPVIAALGGMIAPGLIYFFLNANTPSQHGFGIPMATDIAFALGVIMLLGKRVPTALKVFLITLAVADDLGAIVVIALFYTTNLKFTWLLGALGVVLILAVLNRLNVRSLVPYLLLGVLLWFCVHQSGIHATIAAVVLAFMIPVKIPKDSKNVELLELGKRYAETSSGVLLTKEQQEILHSIEEKASALQSPLERLEHFLAPISGYFIMPLFAFANAGVSVDSSINLEVDKVLLGVILGLCLGKPLGIFLITFISEKLKITARPKGISWWHILGAGLLAGIGFTMSMFISNLAFTSEHKDAMEVAKIAILLGSLISGIIGALYLFALDKRAALKK</sequence>
<dbReference type="NCBIfam" id="TIGR00773">
    <property type="entry name" value="NhaA"/>
    <property type="match status" value="1"/>
</dbReference>